<comment type="function">
    <text evidence="1">Reversibly catalyzes the transfer of the carbamoyl group from carbamoyl phosphate (CP) to the N(epsilon) atom of ornithine (ORN) to produce L-citrulline.</text>
</comment>
<dbReference type="InterPro" id="IPR036901">
    <property type="entry name" value="Asp/Orn_carbamoylTrfase_sf"/>
</dbReference>
<evidence type="ECO:0000256" key="5">
    <source>
        <dbReference type="ARBA" id="ARBA00022490"/>
    </source>
</evidence>
<feature type="binding site" evidence="9">
    <location>
        <begin position="60"/>
        <end position="63"/>
    </location>
    <ligand>
        <name>carbamoyl phosphate</name>
        <dbReference type="ChEBI" id="CHEBI:58228"/>
    </ligand>
</feature>
<proteinExistence type="inferred from homology"/>
<keyword evidence="13" id="KW-1185">Reference proteome</keyword>
<evidence type="ECO:0000256" key="2">
    <source>
        <dbReference type="ARBA" id="ARBA00004496"/>
    </source>
</evidence>
<dbReference type="Gene3D" id="3.40.50.1370">
    <property type="entry name" value="Aspartate/ornithine carbamoyltransferase"/>
    <property type="match status" value="2"/>
</dbReference>
<evidence type="ECO:0000256" key="3">
    <source>
        <dbReference type="ARBA" id="ARBA00007805"/>
    </source>
</evidence>
<feature type="binding site" evidence="9">
    <location>
        <begin position="275"/>
        <end position="276"/>
    </location>
    <ligand>
        <name>carbamoyl phosphate</name>
        <dbReference type="ChEBI" id="CHEBI:58228"/>
    </ligand>
</feature>
<dbReference type="InterPro" id="IPR006130">
    <property type="entry name" value="Asp/Orn_carbamoylTrfase"/>
</dbReference>
<dbReference type="InterPro" id="IPR002292">
    <property type="entry name" value="Orn/put_carbamltrans"/>
</dbReference>
<comment type="similarity">
    <text evidence="3 9">Belongs to the aspartate/ornithine carbamoyltransferase superfamily. OTCase family.</text>
</comment>
<dbReference type="PRINTS" id="PR00102">
    <property type="entry name" value="OTCASE"/>
</dbReference>
<evidence type="ECO:0000259" key="11">
    <source>
        <dbReference type="Pfam" id="PF02729"/>
    </source>
</evidence>
<protein>
    <recommendedName>
        <fullName evidence="4 9">Ornithine carbamoyltransferase</fullName>
        <shortName evidence="9">OTCase</shortName>
        <ecNumber evidence="4 9">2.1.3.3</ecNumber>
    </recommendedName>
</protein>
<feature type="binding site" evidence="9">
    <location>
        <begin position="138"/>
        <end position="141"/>
    </location>
    <ligand>
        <name>carbamoyl phosphate</name>
        <dbReference type="ChEBI" id="CHEBI:58228"/>
    </ligand>
</feature>
<dbReference type="InterPro" id="IPR024904">
    <property type="entry name" value="OTCase_ArgI"/>
</dbReference>
<dbReference type="NCBIfam" id="NF001986">
    <property type="entry name" value="PRK00779.1"/>
    <property type="match status" value="1"/>
</dbReference>
<comment type="pathway">
    <text evidence="7">Amino-acid degradation; L-arginine degradation via ADI pathway; carbamoyl phosphate from L-arginine: step 2/2.</text>
</comment>
<dbReference type="InterPro" id="IPR006131">
    <property type="entry name" value="Asp_carbamoyltransf_Asp/Orn-bd"/>
</dbReference>
<dbReference type="RefSeq" id="WP_213371466.1">
    <property type="nucleotide sequence ID" value="NZ_QTKX01000003.1"/>
</dbReference>
<evidence type="ECO:0000256" key="8">
    <source>
        <dbReference type="ARBA" id="ARBA00048772"/>
    </source>
</evidence>
<dbReference type="PANTHER" id="PTHR45753">
    <property type="entry name" value="ORNITHINE CARBAMOYLTRANSFERASE, MITOCHONDRIAL"/>
    <property type="match status" value="1"/>
</dbReference>
<evidence type="ECO:0000256" key="9">
    <source>
        <dbReference type="HAMAP-Rule" id="MF_01109"/>
    </source>
</evidence>
<feature type="binding site" evidence="9">
    <location>
        <position position="234"/>
    </location>
    <ligand>
        <name>L-ornithine</name>
        <dbReference type="ChEBI" id="CHEBI:46911"/>
    </ligand>
</feature>
<comment type="caution">
    <text evidence="12">The sequence shown here is derived from an EMBL/GenBank/DDBJ whole genome shotgun (WGS) entry which is preliminary data.</text>
</comment>
<evidence type="ECO:0000259" key="10">
    <source>
        <dbReference type="Pfam" id="PF00185"/>
    </source>
</evidence>
<dbReference type="EMBL" id="QTKX01000003">
    <property type="protein sequence ID" value="MBS8266285.1"/>
    <property type="molecule type" value="Genomic_DNA"/>
</dbReference>
<keyword evidence="5 9" id="KW-0963">Cytoplasm</keyword>
<feature type="binding site" evidence="9">
    <location>
        <position position="111"/>
    </location>
    <ligand>
        <name>carbamoyl phosphate</name>
        <dbReference type="ChEBI" id="CHEBI:58228"/>
    </ligand>
</feature>
<dbReference type="GO" id="GO:0005737">
    <property type="term" value="C:cytoplasm"/>
    <property type="evidence" value="ECO:0007669"/>
    <property type="project" value="UniProtKB-SubCell"/>
</dbReference>
<evidence type="ECO:0000313" key="12">
    <source>
        <dbReference type="EMBL" id="MBS8266285.1"/>
    </source>
</evidence>
<dbReference type="GO" id="GO:0042450">
    <property type="term" value="P:L-arginine biosynthetic process via ornithine"/>
    <property type="evidence" value="ECO:0007669"/>
    <property type="project" value="UniProtKB-UniRule"/>
</dbReference>
<dbReference type="GO" id="GO:0004585">
    <property type="term" value="F:ornithine carbamoyltransferase activity"/>
    <property type="evidence" value="ECO:0007669"/>
    <property type="project" value="UniProtKB-UniRule"/>
</dbReference>
<feature type="domain" description="Aspartate/ornithine carbamoyltransferase Asp/Orn-binding" evidence="10">
    <location>
        <begin position="158"/>
        <end position="330"/>
    </location>
</feature>
<dbReference type="PANTHER" id="PTHR45753:SF1">
    <property type="entry name" value="ORNITHINE CARBAMOYLTRANSFERASE, CATABOLIC"/>
    <property type="match status" value="1"/>
</dbReference>
<evidence type="ECO:0000256" key="4">
    <source>
        <dbReference type="ARBA" id="ARBA00013007"/>
    </source>
</evidence>
<keyword evidence="6 9" id="KW-0808">Transferase</keyword>
<evidence type="ECO:0000256" key="1">
    <source>
        <dbReference type="ARBA" id="ARBA00003822"/>
    </source>
</evidence>
<dbReference type="Pfam" id="PF00185">
    <property type="entry name" value="OTCace"/>
    <property type="match status" value="1"/>
</dbReference>
<evidence type="ECO:0000313" key="13">
    <source>
        <dbReference type="Proteomes" id="UP000761411"/>
    </source>
</evidence>
<dbReference type="Pfam" id="PF02729">
    <property type="entry name" value="OTCace_N"/>
    <property type="match status" value="1"/>
</dbReference>
<dbReference type="NCBIfam" id="TIGR00658">
    <property type="entry name" value="orni_carb_tr"/>
    <property type="match status" value="1"/>
</dbReference>
<dbReference type="FunFam" id="3.40.50.1370:FF:000004">
    <property type="entry name" value="Ornithine carbamoyltransferase"/>
    <property type="match status" value="1"/>
</dbReference>
<dbReference type="PROSITE" id="PS00097">
    <property type="entry name" value="CARBAMOYLTRANSFERASE"/>
    <property type="match status" value="1"/>
</dbReference>
<dbReference type="SUPFAM" id="SSF53671">
    <property type="entry name" value="Aspartate/ornithine carbamoyltransferase"/>
    <property type="match status" value="1"/>
</dbReference>
<feature type="binding site" evidence="9">
    <location>
        <position position="320"/>
    </location>
    <ligand>
        <name>carbamoyl phosphate</name>
        <dbReference type="ChEBI" id="CHEBI:58228"/>
    </ligand>
</feature>
<dbReference type="InterPro" id="IPR006132">
    <property type="entry name" value="Asp/Orn_carbamoyltranf_P-bd"/>
</dbReference>
<dbReference type="HAMAP" id="MF_01109">
    <property type="entry name" value="OTCase"/>
    <property type="match status" value="1"/>
</dbReference>
<accession>A0A944CP75</accession>
<gene>
    <name evidence="12" type="primary">argF</name>
    <name evidence="12" type="ORF">DYI25_17830</name>
</gene>
<name>A0A944CP75_9BACI</name>
<dbReference type="EC" id="2.1.3.3" evidence="4 9"/>
<evidence type="ECO:0000256" key="6">
    <source>
        <dbReference type="ARBA" id="ARBA00022679"/>
    </source>
</evidence>
<organism evidence="12 13">
    <name type="scientific">Mesobacillus boroniphilus</name>
    <dbReference type="NCBI Taxonomy" id="308892"/>
    <lineage>
        <taxon>Bacteria</taxon>
        <taxon>Bacillati</taxon>
        <taxon>Bacillota</taxon>
        <taxon>Bacilli</taxon>
        <taxon>Bacillales</taxon>
        <taxon>Bacillaceae</taxon>
        <taxon>Mesobacillus</taxon>
    </lineage>
</organism>
<dbReference type="Proteomes" id="UP000761411">
    <property type="component" value="Unassembled WGS sequence"/>
</dbReference>
<evidence type="ECO:0000256" key="7">
    <source>
        <dbReference type="ARBA" id="ARBA00037919"/>
    </source>
</evidence>
<comment type="subcellular location">
    <subcellularLocation>
        <location evidence="2 9">Cytoplasm</location>
    </subcellularLocation>
</comment>
<feature type="binding site" evidence="9">
    <location>
        <position position="170"/>
    </location>
    <ligand>
        <name>L-ornithine</name>
        <dbReference type="ChEBI" id="CHEBI:46911"/>
    </ligand>
</feature>
<dbReference type="PRINTS" id="PR00100">
    <property type="entry name" value="AOTCASE"/>
</dbReference>
<dbReference type="AlphaFoldDB" id="A0A944CP75"/>
<sequence length="336" mass="37527">MVTVVSNFQGKSFLAEKDFSKEEFVYLIDLALKLKEEKQNGIPHRHLEGKNIALLFEKPSTRTRCAFTVACTDLGAHPEYLGKDDIQLGKKESIEDTAKVLGRMFDGIEFRGFEHRKVEMLAEHSGVPVWNGLTDLWHPTQTLADFLTVKENFGRLAGIKFVYVGDGRNNVANSLLIGGALVGMDVRICAPESLFPASEIVELANELAKDSGGRVTITSDVAEGVREADVIYTDVWVSMGEEDKFAERIELLSPYQVNMEMMKMTGNEKAIFLHCLPAFHDLETSYGKDIYNNHGLAEMEVTDEVFRSEHSKVFDQAENRMHTIKAVMAATLGNIS</sequence>
<reference evidence="12 13" key="1">
    <citation type="journal article" date="2021" name="Microorganisms">
        <title>Bacterial Dimethylsulfoniopropionate Biosynthesis in the East China Sea.</title>
        <authorList>
            <person name="Liu J."/>
            <person name="Zhang Y."/>
            <person name="Liu J."/>
            <person name="Zhong H."/>
            <person name="Williams B.T."/>
            <person name="Zheng Y."/>
            <person name="Curson A.R.J."/>
            <person name="Sun C."/>
            <person name="Sun H."/>
            <person name="Song D."/>
            <person name="Wagner Mackenzie B."/>
            <person name="Bermejo Martinez A."/>
            <person name="Todd J.D."/>
            <person name="Zhang X.H."/>
        </authorList>
    </citation>
    <scope>NUCLEOTIDE SEQUENCE [LARGE SCALE GENOMIC DNA]</scope>
    <source>
        <strain evidence="12 13">ESS08</strain>
    </source>
</reference>
<feature type="domain" description="Aspartate/ornithine carbamoyltransferase carbamoyl-P binding" evidence="11">
    <location>
        <begin position="11"/>
        <end position="151"/>
    </location>
</feature>
<dbReference type="GO" id="GO:0016597">
    <property type="term" value="F:amino acid binding"/>
    <property type="evidence" value="ECO:0007669"/>
    <property type="project" value="InterPro"/>
</dbReference>
<dbReference type="GO" id="GO:0019240">
    <property type="term" value="P:citrulline biosynthetic process"/>
    <property type="evidence" value="ECO:0007669"/>
    <property type="project" value="UniProtKB-ARBA"/>
</dbReference>
<feature type="binding site" evidence="9">
    <location>
        <position position="87"/>
    </location>
    <ligand>
        <name>carbamoyl phosphate</name>
        <dbReference type="ChEBI" id="CHEBI:58228"/>
    </ligand>
</feature>
<feature type="binding site" evidence="9">
    <location>
        <begin position="238"/>
        <end position="239"/>
    </location>
    <ligand>
        <name>L-ornithine</name>
        <dbReference type="ChEBI" id="CHEBI:46911"/>
    </ligand>
</feature>
<comment type="catalytic activity">
    <reaction evidence="8 9">
        <text>carbamoyl phosphate + L-ornithine = L-citrulline + phosphate + H(+)</text>
        <dbReference type="Rhea" id="RHEA:19513"/>
        <dbReference type="ChEBI" id="CHEBI:15378"/>
        <dbReference type="ChEBI" id="CHEBI:43474"/>
        <dbReference type="ChEBI" id="CHEBI:46911"/>
        <dbReference type="ChEBI" id="CHEBI:57743"/>
        <dbReference type="ChEBI" id="CHEBI:58228"/>
        <dbReference type="EC" id="2.1.3.3"/>
    </reaction>
</comment>